<accession>A0A3S5F9X0</accession>
<comment type="catalytic activity">
    <reaction evidence="3">
        <text>ATP + H2O = ADP + phosphate + H(+)</text>
        <dbReference type="Rhea" id="RHEA:13065"/>
        <dbReference type="ChEBI" id="CHEBI:15377"/>
        <dbReference type="ChEBI" id="CHEBI:15378"/>
        <dbReference type="ChEBI" id="CHEBI:30616"/>
        <dbReference type="ChEBI" id="CHEBI:43474"/>
        <dbReference type="ChEBI" id="CHEBI:456216"/>
        <dbReference type="EC" id="5.6.2.3"/>
    </reaction>
</comment>
<dbReference type="CDD" id="cd18809">
    <property type="entry name" value="SF1_C_RecD"/>
    <property type="match status" value="1"/>
</dbReference>
<dbReference type="InterPro" id="IPR027785">
    <property type="entry name" value="UvrD-like_helicase_C"/>
</dbReference>
<dbReference type="Gene3D" id="3.40.50.300">
    <property type="entry name" value="P-loop containing nucleotide triphosphate hydrolases"/>
    <property type="match status" value="2"/>
</dbReference>
<dbReference type="PANTHER" id="PTHR43788">
    <property type="entry name" value="DNA2/NAM7 HELICASE FAMILY MEMBER"/>
    <property type="match status" value="1"/>
</dbReference>
<evidence type="ECO:0000256" key="2">
    <source>
        <dbReference type="ARBA" id="ARBA00022840"/>
    </source>
</evidence>
<feature type="binding site" evidence="3">
    <location>
        <begin position="147"/>
        <end position="154"/>
    </location>
    <ligand>
        <name>ATP</name>
        <dbReference type="ChEBI" id="CHEBI:30616"/>
    </ligand>
</feature>
<dbReference type="GO" id="GO:0005524">
    <property type="term" value="F:ATP binding"/>
    <property type="evidence" value="ECO:0007669"/>
    <property type="project" value="UniProtKB-UniRule"/>
</dbReference>
<gene>
    <name evidence="3 5" type="primary">recD</name>
    <name evidence="5" type="ORF">NCTC12742_02096</name>
</gene>
<keyword evidence="1 3" id="KW-0547">Nucleotide-binding</keyword>
<dbReference type="GO" id="GO:0009338">
    <property type="term" value="C:exodeoxyribonuclease V complex"/>
    <property type="evidence" value="ECO:0007669"/>
    <property type="project" value="InterPro"/>
</dbReference>
<dbReference type="Pfam" id="PF13538">
    <property type="entry name" value="UvrD_C_2"/>
    <property type="match status" value="1"/>
</dbReference>
<evidence type="ECO:0000313" key="5">
    <source>
        <dbReference type="EMBL" id="VEJ52179.1"/>
    </source>
</evidence>
<sequence length="585" mass="63472">MVAEETTESGSGAANAALRLFGGYAPEAAEQVAPFVRRLFAALKDGHTFIWLDGNDAAALGHAAPIVGVGTDAPLVLDGRRLFLGRMWQLERDLAKEIVRLATAKTAGVDWMRSRAVLAEWFAGENSKGQRDAAALALLQPFMLISGGPGTGKTTTVAKLLGLLCLNSGSLPRIGLAAPTGKAAAHMAKALHRALAEFPLPEDIRAHLADSEGKTVHRLLKLRPPQMQPVFGKEKPLPLDVLIVDEASMLDVSLMLQLLRAVPDGCRVVLLGDENQLPSVGAGAVLAQLAQPTLLDEQTAADLAMILPDHGFQTASQPAPLSQNTARLVFSHRFGEDSGIGCLARAVVNGEAESAWQQFERFPQELSVCRGGSREQAERLYGLHEAYWQAVDGADVAAAFRHQADVVVLAARRSEAEAFNEAYRQCLQRHGRVAGDGKWFAGQVLMIERNDYALDLFNGDIGLVLADPDHERQDSDTQALAAYFPMADGFKKMALSRLPEHHTAFAMTVHKSQGSEYRDVWLLAEETQNQEEDGRLLDKALLYTAITRARARFVFWGSQAVFQTACTSEQKRNSALRPMIAEAFG</sequence>
<comment type="function">
    <text evidence="3">A helicase/nuclease that prepares dsDNA breaks (DSB) for recombinational DNA repair. Binds to DSBs and unwinds DNA via a highly rapid and processive ATP-dependent bidirectional helicase activity. Unwinds dsDNA until it encounters a Chi (crossover hotspot instigator) sequence from the 3' direction. Cuts ssDNA a few nucleotides 3' to the Chi site. The properties and activities of the enzyme are changed at Chi. The Chi-altered holoenzyme produces a long 3'-ssDNA overhang and facilitates RecA-binding to the ssDNA for homologous DNA recombination and repair. Holoenzyme degrades any linearized DNA that is unable to undergo homologous recombination. In the holoenzyme this subunit has ssDNA-dependent ATPase and 5'-3' helicase activity. When added to pre-assembled RecBC greatly stimulates nuclease activity and augments holoenzyme processivity. Negatively regulates the RecA-loading ability of RecBCD.</text>
</comment>
<organism evidence="5 6">
    <name type="scientific">Neisseria weaveri</name>
    <dbReference type="NCBI Taxonomy" id="28091"/>
    <lineage>
        <taxon>Bacteria</taxon>
        <taxon>Pseudomonadati</taxon>
        <taxon>Pseudomonadota</taxon>
        <taxon>Betaproteobacteria</taxon>
        <taxon>Neisseriales</taxon>
        <taxon>Neisseriaceae</taxon>
        <taxon>Neisseria</taxon>
    </lineage>
</organism>
<dbReference type="HAMAP" id="MF_01487">
    <property type="entry name" value="RecD"/>
    <property type="match status" value="1"/>
</dbReference>
<keyword evidence="2 3" id="KW-0067">ATP-binding</keyword>
<keyword evidence="3" id="KW-0227">DNA damage</keyword>
<feature type="domain" description="UvrD-like helicase C-terminal" evidence="4">
    <location>
        <begin position="504"/>
        <end position="552"/>
    </location>
</feature>
<dbReference type="EMBL" id="LR134533">
    <property type="protein sequence ID" value="VEJ52179.1"/>
    <property type="molecule type" value="Genomic_DNA"/>
</dbReference>
<dbReference type="GO" id="GO:0008854">
    <property type="term" value="F:exodeoxyribonuclease V activity"/>
    <property type="evidence" value="ECO:0007669"/>
    <property type="project" value="InterPro"/>
</dbReference>
<keyword evidence="6" id="KW-1185">Reference proteome</keyword>
<keyword evidence="3" id="KW-0347">Helicase</keyword>
<dbReference type="NCBIfam" id="TIGR01447">
    <property type="entry name" value="recD"/>
    <property type="match status" value="1"/>
</dbReference>
<keyword evidence="3" id="KW-0269">Exonuclease</keyword>
<dbReference type="GO" id="GO:0003677">
    <property type="term" value="F:DNA binding"/>
    <property type="evidence" value="ECO:0007669"/>
    <property type="project" value="UniProtKB-UniRule"/>
</dbReference>
<proteinExistence type="inferred from homology"/>
<evidence type="ECO:0000256" key="1">
    <source>
        <dbReference type="ARBA" id="ARBA00022741"/>
    </source>
</evidence>
<comment type="subunit">
    <text evidence="3">Heterotrimer of RecB, RecC and RecD. All subunits contribute to DNA-binding.</text>
</comment>
<protein>
    <recommendedName>
        <fullName evidence="3">RecBCD enzyme subunit RecD</fullName>
        <ecNumber evidence="3">5.6.2.3</ecNumber>
    </recommendedName>
    <alternativeName>
        <fullName evidence="3">DNA 5'-3' helicase subunit RecD</fullName>
    </alternativeName>
    <alternativeName>
        <fullName evidence="3">Exonuclease V subunit RecD</fullName>
        <shortName evidence="3">ExoV subunit RecD</shortName>
    </alternativeName>
    <alternativeName>
        <fullName evidence="3">Helicase/nuclease RecBCD subunit RecD</fullName>
    </alternativeName>
</protein>
<comment type="miscellaneous">
    <text evidence="3">In the RecBCD complex, RecB has a slow 3'-5' helicase, an exonuclease activity and loads RecA onto ssDNA, RecD has a fast 5'-3' helicase activity, while RecC stimulates the ATPase and processivity of the RecB helicase and contributes to recognition of the Chi site.</text>
</comment>
<dbReference type="GO" id="GO:0016887">
    <property type="term" value="F:ATP hydrolysis activity"/>
    <property type="evidence" value="ECO:0007669"/>
    <property type="project" value="RHEA"/>
</dbReference>
<evidence type="ECO:0000256" key="3">
    <source>
        <dbReference type="HAMAP-Rule" id="MF_01487"/>
    </source>
</evidence>
<evidence type="ECO:0000313" key="6">
    <source>
        <dbReference type="Proteomes" id="UP000272771"/>
    </source>
</evidence>
<name>A0A3S5F9X0_9NEIS</name>
<dbReference type="GO" id="GO:0043139">
    <property type="term" value="F:5'-3' DNA helicase activity"/>
    <property type="evidence" value="ECO:0007669"/>
    <property type="project" value="UniProtKB-UniRule"/>
</dbReference>
<dbReference type="InterPro" id="IPR006344">
    <property type="entry name" value="RecD"/>
</dbReference>
<dbReference type="STRING" id="28091.SAMEA3174300_00663"/>
<keyword evidence="3 5" id="KW-0378">Hydrolase</keyword>
<keyword evidence="3" id="KW-0413">Isomerase</keyword>
<dbReference type="GO" id="GO:0000724">
    <property type="term" value="P:double-strand break repair via homologous recombination"/>
    <property type="evidence" value="ECO:0007669"/>
    <property type="project" value="UniProtKB-UniRule"/>
</dbReference>
<dbReference type="InterPro" id="IPR050534">
    <property type="entry name" value="Coronavir_polyprotein_1ab"/>
</dbReference>
<evidence type="ECO:0000259" key="4">
    <source>
        <dbReference type="Pfam" id="PF13538"/>
    </source>
</evidence>
<dbReference type="PANTHER" id="PTHR43788:SF6">
    <property type="entry name" value="DNA HELICASE B"/>
    <property type="match status" value="1"/>
</dbReference>
<dbReference type="InterPro" id="IPR027417">
    <property type="entry name" value="P-loop_NTPase"/>
</dbReference>
<dbReference type="RefSeq" id="WP_004285267.1">
    <property type="nucleotide sequence ID" value="NZ_CAUJRG010000008.1"/>
</dbReference>
<dbReference type="GO" id="GO:0017116">
    <property type="term" value="F:single-stranded DNA helicase activity"/>
    <property type="evidence" value="ECO:0007669"/>
    <property type="project" value="TreeGrafter"/>
</dbReference>
<dbReference type="EC" id="5.6.2.3" evidence="3"/>
<dbReference type="CDD" id="cd17933">
    <property type="entry name" value="DEXSc_RecD-like"/>
    <property type="match status" value="1"/>
</dbReference>
<dbReference type="Pfam" id="PF13245">
    <property type="entry name" value="AAA_19"/>
    <property type="match status" value="1"/>
</dbReference>
<dbReference type="AlphaFoldDB" id="A0A3S5F9X0"/>
<comment type="similarity">
    <text evidence="3">Belongs to the RecD family.</text>
</comment>
<keyword evidence="3" id="KW-0540">Nuclease</keyword>
<reference evidence="5 6" key="1">
    <citation type="submission" date="2018-12" db="EMBL/GenBank/DDBJ databases">
        <authorList>
            <consortium name="Pathogen Informatics"/>
        </authorList>
    </citation>
    <scope>NUCLEOTIDE SEQUENCE [LARGE SCALE GENOMIC DNA]</scope>
    <source>
        <strain evidence="5 6">NCTC12742</strain>
    </source>
</reference>
<dbReference type="Proteomes" id="UP000272771">
    <property type="component" value="Chromosome"/>
</dbReference>
<keyword evidence="3" id="KW-0238">DNA-binding</keyword>
<dbReference type="OrthoDB" id="9803432at2"/>
<dbReference type="SUPFAM" id="SSF52540">
    <property type="entry name" value="P-loop containing nucleoside triphosphate hydrolases"/>
    <property type="match status" value="1"/>
</dbReference>
<keyword evidence="3" id="KW-0234">DNA repair</keyword>